<keyword evidence="3" id="KW-1185">Reference proteome</keyword>
<dbReference type="AlphaFoldDB" id="A0AAE1G8E8"/>
<organism evidence="2 3">
    <name type="scientific">Petrolisthes cinctipes</name>
    <name type="common">Flat porcelain crab</name>
    <dbReference type="NCBI Taxonomy" id="88211"/>
    <lineage>
        <taxon>Eukaryota</taxon>
        <taxon>Metazoa</taxon>
        <taxon>Ecdysozoa</taxon>
        <taxon>Arthropoda</taxon>
        <taxon>Crustacea</taxon>
        <taxon>Multicrustacea</taxon>
        <taxon>Malacostraca</taxon>
        <taxon>Eumalacostraca</taxon>
        <taxon>Eucarida</taxon>
        <taxon>Decapoda</taxon>
        <taxon>Pleocyemata</taxon>
        <taxon>Anomura</taxon>
        <taxon>Galatheoidea</taxon>
        <taxon>Porcellanidae</taxon>
        <taxon>Petrolisthes</taxon>
    </lineage>
</organism>
<gene>
    <name evidence="2" type="ORF">Pcinc_007888</name>
</gene>
<protein>
    <submittedName>
        <fullName evidence="2">Uncharacterized protein</fullName>
    </submittedName>
</protein>
<feature type="region of interest" description="Disordered" evidence="1">
    <location>
        <begin position="105"/>
        <end position="132"/>
    </location>
</feature>
<dbReference type="EMBL" id="JAWQEG010000591">
    <property type="protein sequence ID" value="KAK3888027.1"/>
    <property type="molecule type" value="Genomic_DNA"/>
</dbReference>
<evidence type="ECO:0000313" key="2">
    <source>
        <dbReference type="EMBL" id="KAK3888027.1"/>
    </source>
</evidence>
<dbReference type="Proteomes" id="UP001286313">
    <property type="component" value="Unassembled WGS sequence"/>
</dbReference>
<comment type="caution">
    <text evidence="2">The sequence shown here is derived from an EMBL/GenBank/DDBJ whole genome shotgun (WGS) entry which is preliminary data.</text>
</comment>
<reference evidence="2" key="1">
    <citation type="submission" date="2023-10" db="EMBL/GenBank/DDBJ databases">
        <title>Genome assemblies of two species of porcelain crab, Petrolisthes cinctipes and Petrolisthes manimaculis (Anomura: Porcellanidae).</title>
        <authorList>
            <person name="Angst P."/>
        </authorList>
    </citation>
    <scope>NUCLEOTIDE SEQUENCE</scope>
    <source>
        <strain evidence="2">PB745_01</strain>
        <tissue evidence="2">Gill</tissue>
    </source>
</reference>
<proteinExistence type="predicted"/>
<sequence length="153" mass="16842">MTSVSPNICFTSVHPLPSTPSSASNCPHVGLLEIQECWTRYTSEVLARLCRPGSAGSWRRAGQGTPKYTERDLWIFNTFAFLKGHNVQQGGRQSSQCSVAARSSVLVTSEEEPDEMPSPAAPTSAYGKKKSRRIPLEGEDIGDLLWKVFISKR</sequence>
<evidence type="ECO:0000256" key="1">
    <source>
        <dbReference type="SAM" id="MobiDB-lite"/>
    </source>
</evidence>
<accession>A0AAE1G8E8</accession>
<name>A0AAE1G8E8_PETCI</name>
<evidence type="ECO:0000313" key="3">
    <source>
        <dbReference type="Proteomes" id="UP001286313"/>
    </source>
</evidence>